<dbReference type="EC" id="4.2.3.4" evidence="9 10"/>
<accession>A0A2T3FTP9</accession>
<proteinExistence type="inferred from homology"/>
<evidence type="ECO:0000256" key="1">
    <source>
        <dbReference type="ARBA" id="ARBA00001911"/>
    </source>
</evidence>
<dbReference type="AlphaFoldDB" id="A0A2T3FTP9"/>
<dbReference type="PANTHER" id="PTHR43622">
    <property type="entry name" value="3-DEHYDROQUINATE SYNTHASE"/>
    <property type="match status" value="1"/>
</dbReference>
<keyword evidence="9" id="KW-0057">Aromatic amino acid biosynthesis</keyword>
<dbReference type="NCBIfam" id="TIGR01357">
    <property type="entry name" value="aroB"/>
    <property type="match status" value="1"/>
</dbReference>
<dbReference type="RefSeq" id="WP_106999862.1">
    <property type="nucleotide sequence ID" value="NZ_JAQEGC010000005.1"/>
</dbReference>
<dbReference type="GO" id="GO:0005737">
    <property type="term" value="C:cytoplasm"/>
    <property type="evidence" value="ECO:0007669"/>
    <property type="project" value="UniProtKB-SubCell"/>
</dbReference>
<evidence type="ECO:0000259" key="11">
    <source>
        <dbReference type="Pfam" id="PF01761"/>
    </source>
</evidence>
<evidence type="ECO:0000256" key="2">
    <source>
        <dbReference type="ARBA" id="ARBA00001947"/>
    </source>
</evidence>
<keyword evidence="14" id="KW-1185">Reference proteome</keyword>
<feature type="binding site" evidence="9">
    <location>
        <position position="161"/>
    </location>
    <ligand>
        <name>NAD(+)</name>
        <dbReference type="ChEBI" id="CHEBI:57540"/>
    </ligand>
</feature>
<feature type="binding site" evidence="9">
    <location>
        <position position="257"/>
    </location>
    <ligand>
        <name>Zn(2+)</name>
        <dbReference type="ChEBI" id="CHEBI:29105"/>
    </ligand>
</feature>
<feature type="binding site" evidence="9">
    <location>
        <begin position="179"/>
        <end position="182"/>
    </location>
    <ligand>
        <name>NAD(+)</name>
        <dbReference type="ChEBI" id="CHEBI:57540"/>
    </ligand>
</feature>
<comment type="pathway">
    <text evidence="9">Metabolic intermediate biosynthesis; chorismate biosynthesis; chorismate from D-erythrose 4-phosphate and phosphoenolpyruvate: step 2/7.</text>
</comment>
<comment type="similarity">
    <text evidence="9">Belongs to the sugar phosphate cyclases superfamily. Dehydroquinate synthase family.</text>
</comment>
<comment type="catalytic activity">
    <reaction evidence="9">
        <text>7-phospho-2-dehydro-3-deoxy-D-arabino-heptonate = 3-dehydroquinate + phosphate</text>
        <dbReference type="Rhea" id="RHEA:21968"/>
        <dbReference type="ChEBI" id="CHEBI:32364"/>
        <dbReference type="ChEBI" id="CHEBI:43474"/>
        <dbReference type="ChEBI" id="CHEBI:58394"/>
        <dbReference type="EC" id="4.2.3.4"/>
    </reaction>
</comment>
<keyword evidence="5 9" id="KW-0862">Zinc</keyword>
<evidence type="ECO:0000256" key="6">
    <source>
        <dbReference type="ARBA" id="ARBA00023027"/>
    </source>
</evidence>
<evidence type="ECO:0000259" key="12">
    <source>
        <dbReference type="Pfam" id="PF24621"/>
    </source>
</evidence>
<dbReference type="SUPFAM" id="SSF56796">
    <property type="entry name" value="Dehydroquinate synthase-like"/>
    <property type="match status" value="1"/>
</dbReference>
<keyword evidence="7 9" id="KW-0456">Lyase</keyword>
<keyword evidence="9" id="KW-0963">Cytoplasm</keyword>
<keyword evidence="4 9" id="KW-0547">Nucleotide-binding</keyword>
<protein>
    <recommendedName>
        <fullName evidence="9 10">3-dehydroquinate synthase</fullName>
        <shortName evidence="9">DHQS</shortName>
        <ecNumber evidence="9 10">4.2.3.4</ecNumber>
    </recommendedName>
</protein>
<evidence type="ECO:0000256" key="3">
    <source>
        <dbReference type="ARBA" id="ARBA00022723"/>
    </source>
</evidence>
<evidence type="ECO:0000313" key="14">
    <source>
        <dbReference type="Proteomes" id="UP000241048"/>
    </source>
</evidence>
<gene>
    <name evidence="9 13" type="primary">aroB</name>
    <name evidence="13" type="ORF">C7U56_01490</name>
</gene>
<comment type="subcellular location">
    <subcellularLocation>
        <location evidence="9">Cytoplasm</location>
    </subcellularLocation>
</comment>
<dbReference type="GO" id="GO:0000166">
    <property type="term" value="F:nucleotide binding"/>
    <property type="evidence" value="ECO:0007669"/>
    <property type="project" value="UniProtKB-KW"/>
</dbReference>
<dbReference type="PIRSF" id="PIRSF001455">
    <property type="entry name" value="DHQ_synth"/>
    <property type="match status" value="1"/>
</dbReference>
<evidence type="ECO:0000256" key="7">
    <source>
        <dbReference type="ARBA" id="ARBA00023239"/>
    </source>
</evidence>
<evidence type="ECO:0000256" key="8">
    <source>
        <dbReference type="ARBA" id="ARBA00023285"/>
    </source>
</evidence>
<comment type="cofactor">
    <cofactor evidence="1 9">
        <name>NAD(+)</name>
        <dbReference type="ChEBI" id="CHEBI:57540"/>
    </cofactor>
</comment>
<sequence length="369" mass="41015">MTAVKNEKMNRVTVHLDEKPIYDIVMTEDFSALPGEIEKFSISNRRLCIVTDSNVEKLYLNEVKELLAPCCKTVISFVFPAGEEHKNLDTVRDLYETLILNHFDRNDMLAALGGGVVGDLCGFAAATYLRGVAFMQIPTTLLSQVDSSIGGKTGVDFDAYKNMVGAFHMPKLVFTNINTLQTLPDNQFSAGMGEVIKHGLIKDAAYYEWLLENAADIWARKPEALRKTVTWSNEIKRAVVEKDPTEKGDRMLLNFGHTLGHAIEKLKNFELLHGECVALGALAAMKLSENRGMIKPEETNRFKEALGEFHIGTQVSGLEKDAIVAASKNDKKMDSGIIKFILIHSIGDAYVDRTVTEDEMKQALDQVLV</sequence>
<feature type="domain" description="3-dehydroquinate synthase N-terminal" evidence="11">
    <location>
        <begin position="77"/>
        <end position="189"/>
    </location>
</feature>
<dbReference type="InterPro" id="IPR030963">
    <property type="entry name" value="DHQ_synth_fam"/>
</dbReference>
<feature type="binding site" evidence="9">
    <location>
        <position position="152"/>
    </location>
    <ligand>
        <name>NAD(+)</name>
        <dbReference type="ChEBI" id="CHEBI:57540"/>
    </ligand>
</feature>
<keyword evidence="9" id="KW-0028">Amino-acid biosynthesis</keyword>
<dbReference type="Pfam" id="PF24621">
    <property type="entry name" value="DHQS_C"/>
    <property type="match status" value="1"/>
</dbReference>
<dbReference type="HAMAP" id="MF_00110">
    <property type="entry name" value="DHQ_synthase"/>
    <property type="match status" value="1"/>
</dbReference>
<dbReference type="GO" id="GO:0009073">
    <property type="term" value="P:aromatic amino acid family biosynthetic process"/>
    <property type="evidence" value="ECO:0007669"/>
    <property type="project" value="UniProtKB-KW"/>
</dbReference>
<keyword evidence="3 9" id="KW-0479">Metal-binding</keyword>
<comment type="caution">
    <text evidence="9">Lacks conserved residue(s) required for the propagation of feature annotation.</text>
</comment>
<dbReference type="UniPathway" id="UPA00053">
    <property type="reaction ID" value="UER00085"/>
</dbReference>
<dbReference type="GO" id="GO:0046872">
    <property type="term" value="F:metal ion binding"/>
    <property type="evidence" value="ECO:0007669"/>
    <property type="project" value="UniProtKB-KW"/>
</dbReference>
<dbReference type="CDD" id="cd08195">
    <property type="entry name" value="DHQS"/>
    <property type="match status" value="1"/>
</dbReference>
<dbReference type="GO" id="GO:0008652">
    <property type="term" value="P:amino acid biosynthetic process"/>
    <property type="evidence" value="ECO:0007669"/>
    <property type="project" value="UniProtKB-KW"/>
</dbReference>
<dbReference type="InterPro" id="IPR016037">
    <property type="entry name" value="DHQ_synth_AroB"/>
</dbReference>
<name>A0A2T3FTP9_9CLOT</name>
<dbReference type="PANTHER" id="PTHR43622:SF1">
    <property type="entry name" value="3-DEHYDROQUINATE SYNTHASE"/>
    <property type="match status" value="1"/>
</dbReference>
<feature type="binding site" evidence="9">
    <location>
        <begin position="139"/>
        <end position="140"/>
    </location>
    <ligand>
        <name>NAD(+)</name>
        <dbReference type="ChEBI" id="CHEBI:57540"/>
    </ligand>
</feature>
<evidence type="ECO:0000256" key="4">
    <source>
        <dbReference type="ARBA" id="ARBA00022741"/>
    </source>
</evidence>
<comment type="cofactor">
    <cofactor evidence="9">
        <name>Co(2+)</name>
        <dbReference type="ChEBI" id="CHEBI:48828"/>
    </cofactor>
    <cofactor evidence="9">
        <name>Zn(2+)</name>
        <dbReference type="ChEBI" id="CHEBI:29105"/>
    </cofactor>
    <text evidence="9">Binds 1 divalent metal cation per subunit. Can use either Co(2+) or Zn(2+).</text>
</comment>
<dbReference type="GO" id="GO:0003856">
    <property type="term" value="F:3-dehydroquinate synthase activity"/>
    <property type="evidence" value="ECO:0007669"/>
    <property type="project" value="UniProtKB-UniRule"/>
</dbReference>
<reference evidence="13 14" key="1">
    <citation type="submission" date="2018-03" db="EMBL/GenBank/DDBJ databases">
        <title>Lachnoclostridium SNUG30386 gen.nov., sp.nov., isolated from human faeces.</title>
        <authorList>
            <person name="Seo B."/>
            <person name="Jeon K."/>
            <person name="Ko G."/>
        </authorList>
    </citation>
    <scope>NUCLEOTIDE SEQUENCE [LARGE SCALE GENOMIC DNA]</scope>
    <source>
        <strain evidence="13 14">SNUG30386</strain>
    </source>
</reference>
<dbReference type="InterPro" id="IPR050071">
    <property type="entry name" value="Dehydroquinate_synthase"/>
</dbReference>
<keyword evidence="8 9" id="KW-0170">Cobalt</keyword>
<keyword evidence="6 9" id="KW-0520">NAD</keyword>
<evidence type="ECO:0000256" key="5">
    <source>
        <dbReference type="ARBA" id="ARBA00022833"/>
    </source>
</evidence>
<comment type="cofactor">
    <cofactor evidence="2">
        <name>Zn(2+)</name>
        <dbReference type="ChEBI" id="CHEBI:29105"/>
    </cofactor>
</comment>
<dbReference type="Proteomes" id="UP000241048">
    <property type="component" value="Unassembled WGS sequence"/>
</dbReference>
<dbReference type="EMBL" id="PYLO01000001">
    <property type="protein sequence ID" value="PST38658.1"/>
    <property type="molecule type" value="Genomic_DNA"/>
</dbReference>
<feature type="binding site" evidence="9">
    <location>
        <position position="194"/>
    </location>
    <ligand>
        <name>Zn(2+)</name>
        <dbReference type="ChEBI" id="CHEBI:29105"/>
    </ligand>
</feature>
<comment type="caution">
    <text evidence="13">The sequence shown here is derived from an EMBL/GenBank/DDBJ whole genome shotgun (WGS) entry which is preliminary data.</text>
</comment>
<dbReference type="GO" id="GO:0009423">
    <property type="term" value="P:chorismate biosynthetic process"/>
    <property type="evidence" value="ECO:0007669"/>
    <property type="project" value="UniProtKB-UniRule"/>
</dbReference>
<comment type="function">
    <text evidence="9">Catalyzes the conversion of 3-deoxy-D-arabino-heptulosonate 7-phosphate (DAHP) to dehydroquinate (DHQ).</text>
</comment>
<feature type="binding site" evidence="9">
    <location>
        <position position="273"/>
    </location>
    <ligand>
        <name>Zn(2+)</name>
        <dbReference type="ChEBI" id="CHEBI:29105"/>
    </ligand>
</feature>
<dbReference type="Pfam" id="PF01761">
    <property type="entry name" value="DHQ_synthase"/>
    <property type="match status" value="1"/>
</dbReference>
<evidence type="ECO:0000256" key="10">
    <source>
        <dbReference type="NCBIfam" id="TIGR01357"/>
    </source>
</evidence>
<evidence type="ECO:0000313" key="13">
    <source>
        <dbReference type="EMBL" id="PST38658.1"/>
    </source>
</evidence>
<evidence type="ECO:0000256" key="9">
    <source>
        <dbReference type="HAMAP-Rule" id="MF_00110"/>
    </source>
</evidence>
<dbReference type="FunFam" id="3.40.50.1970:FF:000007">
    <property type="entry name" value="Pentafunctional AROM polypeptide"/>
    <property type="match status" value="1"/>
</dbReference>
<feature type="domain" description="3-dehydroquinate synthase C-terminal" evidence="12">
    <location>
        <begin position="191"/>
        <end position="333"/>
    </location>
</feature>
<dbReference type="InterPro" id="IPR030960">
    <property type="entry name" value="DHQS/DOIS_N"/>
</dbReference>
<organism evidence="13 14">
    <name type="scientific">Clostridium fessum</name>
    <dbReference type="NCBI Taxonomy" id="2126740"/>
    <lineage>
        <taxon>Bacteria</taxon>
        <taxon>Bacillati</taxon>
        <taxon>Bacillota</taxon>
        <taxon>Clostridia</taxon>
        <taxon>Eubacteriales</taxon>
        <taxon>Clostridiaceae</taxon>
        <taxon>Clostridium</taxon>
    </lineage>
</organism>
<feature type="binding site" evidence="9">
    <location>
        <begin position="115"/>
        <end position="119"/>
    </location>
    <ligand>
        <name>NAD(+)</name>
        <dbReference type="ChEBI" id="CHEBI:57540"/>
    </ligand>
</feature>
<dbReference type="Gene3D" id="3.40.50.1970">
    <property type="match status" value="1"/>
</dbReference>
<dbReference type="Gene3D" id="1.20.1090.10">
    <property type="entry name" value="Dehydroquinate synthase-like - alpha domain"/>
    <property type="match status" value="1"/>
</dbReference>
<dbReference type="InterPro" id="IPR056179">
    <property type="entry name" value="DHQS_C"/>
</dbReference>